<dbReference type="GO" id="GO:0031267">
    <property type="term" value="F:small GTPase binding"/>
    <property type="evidence" value="ECO:0007669"/>
    <property type="project" value="TreeGrafter"/>
</dbReference>
<protein>
    <submittedName>
        <fullName evidence="4">Uncharacterized protein</fullName>
    </submittedName>
</protein>
<evidence type="ECO:0000313" key="4">
    <source>
        <dbReference type="EMBL" id="OQR95468.1"/>
    </source>
</evidence>
<accession>A0A1V9ZBV9</accession>
<dbReference type="PANTHER" id="PTHR24113:SF12">
    <property type="entry name" value="RAN GTPASE-ACTIVATING PROTEIN 1"/>
    <property type="match status" value="1"/>
</dbReference>
<dbReference type="Proteomes" id="UP000243217">
    <property type="component" value="Unassembled WGS sequence"/>
</dbReference>
<dbReference type="Gene3D" id="3.80.10.10">
    <property type="entry name" value="Ribonuclease Inhibitor"/>
    <property type="match status" value="1"/>
</dbReference>
<keyword evidence="3" id="KW-0677">Repeat</keyword>
<keyword evidence="1" id="KW-0343">GTPase activation</keyword>
<evidence type="ECO:0000256" key="3">
    <source>
        <dbReference type="ARBA" id="ARBA00022737"/>
    </source>
</evidence>
<keyword evidence="5" id="KW-1185">Reference proteome</keyword>
<dbReference type="STRING" id="74557.A0A1V9ZBV9"/>
<comment type="caution">
    <text evidence="4">The sequence shown here is derived from an EMBL/GenBank/DDBJ whole genome shotgun (WGS) entry which is preliminary data.</text>
</comment>
<sequence length="518" mass="57820">MPALLQPECIRNVLTFIPSPEVAIRLLRSLPSECLDEALASLLKLAYVLELNDLWPVLHVRKITHPSTMERIHCALSLYKDAHVYDPRALVELASAPTIRIILHTSNESGWMTSFQENSVMDCITALNMNASQLSTNSLNQIIMPVELCSSLVEINLQLTSAQNSAVKDVIERLPNCSNLVDVKISKMDKSEALMLEEHSVKQLVTWINSRNVKKFHFTSIDTEVLADTVAAALLCSSSIESIALNKANHLAQALLELTSSWPPHLTNLELNTNRLTIDPTIFDSLEGSTLRHFDINSTYLGLLGVEILAAKLTNMPNLTSLNLSSIMSNHVRMDAAYLQTDHECCKQVAQALTFMNNLVVLELARNRIQDADIEILVQALPQTLEVLDLSSNHIRNAGVYSLSGMAECLPNLRVLRLKGNAFGNEGARIFGKGLWLWRSLEELSFLGREMDMYGIILMLRALCRCQQPVVRLDVGGPFTRKMFDDKKISQEANQLNLIDNKPIFITCPRSQTTVPIK</sequence>
<dbReference type="PANTHER" id="PTHR24113">
    <property type="entry name" value="RAN GTPASE-ACTIVATING PROTEIN 1"/>
    <property type="match status" value="1"/>
</dbReference>
<dbReference type="SUPFAM" id="SSF52047">
    <property type="entry name" value="RNI-like"/>
    <property type="match status" value="1"/>
</dbReference>
<organism evidence="4 5">
    <name type="scientific">Thraustotheca clavata</name>
    <dbReference type="NCBI Taxonomy" id="74557"/>
    <lineage>
        <taxon>Eukaryota</taxon>
        <taxon>Sar</taxon>
        <taxon>Stramenopiles</taxon>
        <taxon>Oomycota</taxon>
        <taxon>Saprolegniomycetes</taxon>
        <taxon>Saprolegniales</taxon>
        <taxon>Achlyaceae</taxon>
        <taxon>Thraustotheca</taxon>
    </lineage>
</organism>
<dbReference type="GO" id="GO:0006913">
    <property type="term" value="P:nucleocytoplasmic transport"/>
    <property type="evidence" value="ECO:0007669"/>
    <property type="project" value="TreeGrafter"/>
</dbReference>
<evidence type="ECO:0000256" key="2">
    <source>
        <dbReference type="ARBA" id="ARBA00022614"/>
    </source>
</evidence>
<evidence type="ECO:0000256" key="1">
    <source>
        <dbReference type="ARBA" id="ARBA00022468"/>
    </source>
</evidence>
<dbReference type="InterPro" id="IPR027038">
    <property type="entry name" value="RanGap"/>
</dbReference>
<dbReference type="InterPro" id="IPR032675">
    <property type="entry name" value="LRR_dom_sf"/>
</dbReference>
<dbReference type="GO" id="GO:0005096">
    <property type="term" value="F:GTPase activator activity"/>
    <property type="evidence" value="ECO:0007669"/>
    <property type="project" value="UniProtKB-KW"/>
</dbReference>
<dbReference type="Pfam" id="PF13516">
    <property type="entry name" value="LRR_6"/>
    <property type="match status" value="2"/>
</dbReference>
<dbReference type="EMBL" id="JNBS01002104">
    <property type="protein sequence ID" value="OQR95468.1"/>
    <property type="molecule type" value="Genomic_DNA"/>
</dbReference>
<keyword evidence="2" id="KW-0433">Leucine-rich repeat</keyword>
<reference evidence="4 5" key="1">
    <citation type="journal article" date="2014" name="Genome Biol. Evol.">
        <title>The secreted proteins of Achlya hypogyna and Thraustotheca clavata identify the ancestral oomycete secretome and reveal gene acquisitions by horizontal gene transfer.</title>
        <authorList>
            <person name="Misner I."/>
            <person name="Blouin N."/>
            <person name="Leonard G."/>
            <person name="Richards T.A."/>
            <person name="Lane C.E."/>
        </authorList>
    </citation>
    <scope>NUCLEOTIDE SEQUENCE [LARGE SCALE GENOMIC DNA]</scope>
    <source>
        <strain evidence="4 5">ATCC 34112</strain>
    </source>
</reference>
<dbReference type="SMART" id="SM00368">
    <property type="entry name" value="LRR_RI"/>
    <property type="match status" value="4"/>
</dbReference>
<dbReference type="InterPro" id="IPR001611">
    <property type="entry name" value="Leu-rich_rpt"/>
</dbReference>
<name>A0A1V9ZBV9_9STRA</name>
<proteinExistence type="predicted"/>
<gene>
    <name evidence="4" type="ORF">THRCLA_07838</name>
</gene>
<evidence type="ECO:0000313" key="5">
    <source>
        <dbReference type="Proteomes" id="UP000243217"/>
    </source>
</evidence>
<dbReference type="AlphaFoldDB" id="A0A1V9ZBV9"/>
<dbReference type="OrthoDB" id="120976at2759"/>
<dbReference type="GO" id="GO:0005634">
    <property type="term" value="C:nucleus"/>
    <property type="evidence" value="ECO:0007669"/>
    <property type="project" value="TreeGrafter"/>
</dbReference>
<dbReference type="GO" id="GO:0048471">
    <property type="term" value="C:perinuclear region of cytoplasm"/>
    <property type="evidence" value="ECO:0007669"/>
    <property type="project" value="TreeGrafter"/>
</dbReference>
<dbReference type="GO" id="GO:0005829">
    <property type="term" value="C:cytosol"/>
    <property type="evidence" value="ECO:0007669"/>
    <property type="project" value="TreeGrafter"/>
</dbReference>